<dbReference type="Gene3D" id="1.20.5.190">
    <property type="match status" value="1"/>
</dbReference>
<accession>A0A023NHN1</accession>
<keyword evidence="1" id="KW-0175">Coiled coil</keyword>
<sequence length="295" mass="31600">MSDTEFGNYVFSNNLTVFEALSELDVVDLRNDIQANNALIVQTRSELHATTQLLDTTVARVNTIDAVLAEVRSDVNSLSSDVNALDSEISELQDSVANAQQTADSAASSAANALTEARSARSLAGNAAIAANAASTAAGTAQSTANAAQTSANQANQTANAATVSISSLNNTVNHLRSLIAETRLLADQIFARENDLITGWGLYQNRDTLFQMRSNRSTNGVMMTNVRFTASVRLASGVTLPYTEFWIRSPGEIGQPTYPAARVRTGQWILYLTGGSGSAQQLFINPFNIRDYRP</sequence>
<reference evidence="2" key="1">
    <citation type="submission" date="2014-01" db="EMBL/GenBank/DDBJ databases">
        <title>Simultaneous and persistent infections of picornaviruses in the Lepidoptera Spodoptera exigua.</title>
        <authorList>
            <person name="Jakubowska A.K."/>
            <person name="D'Angiolo M."/>
            <person name="Millan-Leiva A."/>
            <person name="Blanca J.M."/>
            <person name="Herrero S."/>
        </authorList>
    </citation>
    <scope>NUCLEOTIDE SEQUENCE</scope>
</reference>
<name>A0A023NHN1_9PICO</name>
<organism evidence="2">
    <name type="scientific">Spodoptera exigua virus AKJ-2014</name>
    <dbReference type="NCBI Taxonomy" id="1453322"/>
    <lineage>
        <taxon>Viruses</taxon>
        <taxon>Riboviria</taxon>
        <taxon>Orthornavirae</taxon>
        <taxon>Pisuviricota</taxon>
        <taxon>Pisoniviricetes</taxon>
        <taxon>Picornavirales</taxon>
        <taxon>Picornaviridae</taxon>
    </lineage>
</organism>
<feature type="coiled-coil region" evidence="1">
    <location>
        <begin position="68"/>
        <end position="102"/>
    </location>
</feature>
<proteinExistence type="predicted"/>
<evidence type="ECO:0000256" key="1">
    <source>
        <dbReference type="SAM" id="Coils"/>
    </source>
</evidence>
<dbReference type="EMBL" id="KJ186789">
    <property type="protein sequence ID" value="AHX00964.1"/>
    <property type="molecule type" value="Genomic_RNA"/>
</dbReference>
<evidence type="ECO:0000313" key="2">
    <source>
        <dbReference type="EMBL" id="AHX00964.1"/>
    </source>
</evidence>
<protein>
    <submittedName>
        <fullName evidence="2">ORF3 protein</fullName>
    </submittedName>
</protein>